<keyword evidence="2" id="KW-1185">Reference proteome</keyword>
<dbReference type="EMBL" id="BONF01000014">
    <property type="protein sequence ID" value="GIF81463.1"/>
    <property type="molecule type" value="Genomic_DNA"/>
</dbReference>
<dbReference type="Proteomes" id="UP000601223">
    <property type="component" value="Unassembled WGS sequence"/>
</dbReference>
<name>A0A8J3NJ14_9ACTN</name>
<gene>
    <name evidence="1" type="ORF">Cba03nite_28120</name>
</gene>
<sequence>MVDEIDGVCLPAAVRALRAAGFDPVLRPAPRRSHTAPPPAGAWIPMPGEDAYAVVTVTALAAGATPGTWEQATSSDGASRLPGYRVAFHECPYRTRGHGYASPVADLHTPSAEEVAGQVREWSRWQSTWSVVPTTTPWARRERWMNRLVQSKLTSADIPVAVDLDPLMVALLDRDQEAALRADLDALFTPGIAWRFPRDRTGARLATKTQVLLRECAPPTHPLGKGLWLVADGPAPRAEAALTIRLAQVRGLARPYRWDTHPEFWRTGPGTLDRLWGLGGETTAELAAQVTAMLEAGDAVTALDACGVTLDPRSRRLLSGLPDNFELRRWTDRWVANACEVLSGAAPWTWREAVTPKRRPQRLASLGGFNPSRRPGLFLAHRKGTAHLSFDQSASPLVLARARWQRDHDYDLVRHGKLTVAQIPMPQP</sequence>
<protein>
    <submittedName>
        <fullName evidence="1">Uncharacterized protein</fullName>
    </submittedName>
</protein>
<accession>A0A8J3NJ14</accession>
<organism evidence="1 2">
    <name type="scientific">Catellatospora bangladeshensis</name>
    <dbReference type="NCBI Taxonomy" id="310355"/>
    <lineage>
        <taxon>Bacteria</taxon>
        <taxon>Bacillati</taxon>
        <taxon>Actinomycetota</taxon>
        <taxon>Actinomycetes</taxon>
        <taxon>Micromonosporales</taxon>
        <taxon>Micromonosporaceae</taxon>
        <taxon>Catellatospora</taxon>
    </lineage>
</organism>
<reference evidence="1 2" key="1">
    <citation type="submission" date="2021-01" db="EMBL/GenBank/DDBJ databases">
        <title>Whole genome shotgun sequence of Catellatospora bangladeshensis NBRC 107357.</title>
        <authorList>
            <person name="Komaki H."/>
            <person name="Tamura T."/>
        </authorList>
    </citation>
    <scope>NUCLEOTIDE SEQUENCE [LARGE SCALE GENOMIC DNA]</scope>
    <source>
        <strain evidence="1 2">NBRC 107357</strain>
    </source>
</reference>
<dbReference type="AlphaFoldDB" id="A0A8J3NJ14"/>
<evidence type="ECO:0000313" key="2">
    <source>
        <dbReference type="Proteomes" id="UP000601223"/>
    </source>
</evidence>
<evidence type="ECO:0000313" key="1">
    <source>
        <dbReference type="EMBL" id="GIF81463.1"/>
    </source>
</evidence>
<dbReference type="RefSeq" id="WP_203745875.1">
    <property type="nucleotide sequence ID" value="NZ_BONF01000014.1"/>
</dbReference>
<comment type="caution">
    <text evidence="1">The sequence shown here is derived from an EMBL/GenBank/DDBJ whole genome shotgun (WGS) entry which is preliminary data.</text>
</comment>
<proteinExistence type="predicted"/>